<gene>
    <name evidence="9" type="ORF">DU484_19005</name>
</gene>
<evidence type="ECO:0000256" key="5">
    <source>
        <dbReference type="ARBA" id="ARBA00023027"/>
    </source>
</evidence>
<dbReference type="Gene3D" id="3.40.50.720">
    <property type="entry name" value="NAD(P)-binding Rossmann-like Domain"/>
    <property type="match status" value="1"/>
</dbReference>
<dbReference type="EMBL" id="CP031149">
    <property type="protein sequence ID" value="AXG11992.1"/>
    <property type="molecule type" value="Genomic_DNA"/>
</dbReference>
<dbReference type="Pfam" id="PF02080">
    <property type="entry name" value="TrkA_C"/>
    <property type="match status" value="1"/>
</dbReference>
<keyword evidence="9" id="KW-0614">Plasmid</keyword>
<dbReference type="InterPro" id="IPR006036">
    <property type="entry name" value="K_uptake_TrkA"/>
</dbReference>
<protein>
    <submittedName>
        <fullName evidence="9">TrkA family potassium uptake protein</fullName>
    </submittedName>
</protein>
<name>A0A345EIH0_9EURY</name>
<dbReference type="GO" id="GO:0015079">
    <property type="term" value="F:potassium ion transmembrane transporter activity"/>
    <property type="evidence" value="ECO:0007669"/>
    <property type="project" value="InterPro"/>
</dbReference>
<evidence type="ECO:0000313" key="10">
    <source>
        <dbReference type="Proteomes" id="UP000252985"/>
    </source>
</evidence>
<dbReference type="PROSITE" id="PS51201">
    <property type="entry name" value="RCK_N"/>
    <property type="match status" value="1"/>
</dbReference>
<dbReference type="Pfam" id="PF02254">
    <property type="entry name" value="TrkA_N"/>
    <property type="match status" value="1"/>
</dbReference>
<dbReference type="AlphaFoldDB" id="A0A345EIH0"/>
<accession>A0A345EIH0</accession>
<keyword evidence="5" id="KW-0520">NAD</keyword>
<dbReference type="KEGG" id="haq:DU484_19005"/>
<evidence type="ECO:0000259" key="7">
    <source>
        <dbReference type="PROSITE" id="PS51201"/>
    </source>
</evidence>
<dbReference type="InterPro" id="IPR036291">
    <property type="entry name" value="NAD(P)-bd_dom_sf"/>
</dbReference>
<dbReference type="InterPro" id="IPR050721">
    <property type="entry name" value="Trk_Ktr_HKT_K-transport"/>
</dbReference>
<dbReference type="SUPFAM" id="SSF51735">
    <property type="entry name" value="NAD(P)-binding Rossmann-fold domains"/>
    <property type="match status" value="1"/>
</dbReference>
<dbReference type="PRINTS" id="PR00335">
    <property type="entry name" value="KUPTAKETRKA"/>
</dbReference>
<dbReference type="InterPro" id="IPR036721">
    <property type="entry name" value="RCK_C_sf"/>
</dbReference>
<keyword evidence="2" id="KW-0813">Transport</keyword>
<evidence type="ECO:0000313" key="9">
    <source>
        <dbReference type="EMBL" id="AXG11992.1"/>
    </source>
</evidence>
<dbReference type="SUPFAM" id="SSF116726">
    <property type="entry name" value="TrkA C-terminal domain-like"/>
    <property type="match status" value="1"/>
</dbReference>
<evidence type="ECO:0000256" key="2">
    <source>
        <dbReference type="ARBA" id="ARBA00022448"/>
    </source>
</evidence>
<keyword evidence="3" id="KW-0633">Potassium transport</keyword>
<evidence type="ECO:0000256" key="6">
    <source>
        <dbReference type="ARBA" id="ARBA00023065"/>
    </source>
</evidence>
<organism evidence="9 10">
    <name type="scientific">Haloplanus rubicundus</name>
    <dbReference type="NCBI Taxonomy" id="1547898"/>
    <lineage>
        <taxon>Archaea</taxon>
        <taxon>Methanobacteriati</taxon>
        <taxon>Methanobacteriota</taxon>
        <taxon>Stenosarchaea group</taxon>
        <taxon>Halobacteria</taxon>
        <taxon>Halobacteriales</taxon>
        <taxon>Haloferacaceae</taxon>
        <taxon>Haloplanus</taxon>
    </lineage>
</organism>
<feature type="domain" description="RCK C-terminal" evidence="8">
    <location>
        <begin position="135"/>
        <end position="217"/>
    </location>
</feature>
<geneLocation type="plasmid" evidence="10">
    <name>pcba1112-02</name>
</geneLocation>
<dbReference type="InterPro" id="IPR006037">
    <property type="entry name" value="RCK_C"/>
</dbReference>
<dbReference type="GO" id="GO:0005886">
    <property type="term" value="C:plasma membrane"/>
    <property type="evidence" value="ECO:0007669"/>
    <property type="project" value="InterPro"/>
</dbReference>
<proteinExistence type="predicted"/>
<feature type="domain" description="RCK N-terminal" evidence="7">
    <location>
        <begin position="4"/>
        <end position="118"/>
    </location>
</feature>
<dbReference type="PANTHER" id="PTHR43833">
    <property type="entry name" value="POTASSIUM CHANNEL PROTEIN 2-RELATED-RELATED"/>
    <property type="match status" value="1"/>
</dbReference>
<comment type="function">
    <text evidence="1">Part of a potassium transport system.</text>
</comment>
<dbReference type="InterPro" id="IPR003148">
    <property type="entry name" value="RCK_N"/>
</dbReference>
<dbReference type="Gene3D" id="3.30.70.1450">
    <property type="entry name" value="Regulator of K+ conductance, C-terminal domain"/>
    <property type="match status" value="1"/>
</dbReference>
<keyword evidence="4" id="KW-0630">Potassium</keyword>
<evidence type="ECO:0000259" key="8">
    <source>
        <dbReference type="PROSITE" id="PS51202"/>
    </source>
</evidence>
<dbReference type="Proteomes" id="UP000252985">
    <property type="component" value="Plasmid pCBA1112-02"/>
</dbReference>
<dbReference type="PANTHER" id="PTHR43833:SF5">
    <property type="entry name" value="TRK SYSTEM POTASSIUM UPTAKE PROTEIN TRKA"/>
    <property type="match status" value="1"/>
</dbReference>
<evidence type="ECO:0000256" key="3">
    <source>
        <dbReference type="ARBA" id="ARBA00022538"/>
    </source>
</evidence>
<reference evidence="9 10" key="1">
    <citation type="submission" date="2018-07" db="EMBL/GenBank/DDBJ databases">
        <title>Genome sequences of Haloplanus sp. CBA1112.</title>
        <authorList>
            <person name="Kim Y.B."/>
            <person name="Roh S.W."/>
        </authorList>
    </citation>
    <scope>NUCLEOTIDE SEQUENCE [LARGE SCALE GENOMIC DNA]</scope>
    <source>
        <strain evidence="9 10">CBA1112</strain>
        <plasmid evidence="10">pcba1112-02</plasmid>
    </source>
</reference>
<dbReference type="PROSITE" id="PS51202">
    <property type="entry name" value="RCK_C"/>
    <property type="match status" value="1"/>
</dbReference>
<evidence type="ECO:0000256" key="4">
    <source>
        <dbReference type="ARBA" id="ARBA00022958"/>
    </source>
</evidence>
<keyword evidence="6" id="KW-0406">Ion transport</keyword>
<sequence>MTSSSHMVIAGGGRVGFRVAEFFKQRGHSVTVIEQDPDRAHEQDSDDIEIVIDDATHPSVLSNVITEETTVIGALTDSDSTNLAVCLAAKTFQPDIRTVARITNADDEEFEQLVDEVVFPERASVKTAVNALSGSDVRTFEDVTGKMEVFDIRVAPESPIAGQLLDDADLPEGSLVISGAGGERTATSETRLEAGERYIIAADPAAADSVISAFRGE</sequence>
<evidence type="ECO:0000256" key="1">
    <source>
        <dbReference type="ARBA" id="ARBA00003660"/>
    </source>
</evidence>